<dbReference type="EMBL" id="KY924928">
    <property type="protein sequence ID" value="ASF81932.1"/>
    <property type="molecule type" value="Genomic_DNA"/>
</dbReference>
<gene>
    <name evidence="10" type="ORF">E4K51_21880</name>
    <name evidence="6" type="ORF">J0541_004479</name>
    <name evidence="11" type="ORF">JNP96_28800</name>
    <name evidence="8" type="ORF">NY836_00770</name>
    <name evidence="7" type="ORF">OFN31_10845</name>
    <name evidence="9" type="ORF">QO046_27415</name>
    <name evidence="12" type="ORF">RCS77_P0008</name>
    <name evidence="5" type="ORF">TUM18780_46410</name>
</gene>
<organism evidence="2">
    <name type="scientific">Escherichia coli</name>
    <dbReference type="NCBI Taxonomy" id="562"/>
    <lineage>
        <taxon>Bacteria</taxon>
        <taxon>Pseudomonadati</taxon>
        <taxon>Pseudomonadota</taxon>
        <taxon>Gammaproteobacteria</taxon>
        <taxon>Enterobacterales</taxon>
        <taxon>Enterobacteriaceae</taxon>
        <taxon>Escherichia</taxon>
    </lineage>
</organism>
<evidence type="ECO:0000313" key="14">
    <source>
        <dbReference type="Proteomes" id="UP000509260"/>
    </source>
</evidence>
<evidence type="ECO:0000313" key="12">
    <source>
        <dbReference type="EMBL" id="SPE02848.1"/>
    </source>
</evidence>
<dbReference type="EMBL" id="LT985297">
    <property type="protein sequence ID" value="SPE02848.1"/>
    <property type="molecule type" value="Genomic_DNA"/>
</dbReference>
<evidence type="ECO:0000256" key="1">
    <source>
        <dbReference type="SAM" id="SignalP"/>
    </source>
</evidence>
<dbReference type="Proteomes" id="UP000509260">
    <property type="component" value="Plasmid pMTY18780-1_lncHI2"/>
</dbReference>
<dbReference type="Proteomes" id="UP001208624">
    <property type="component" value="Unassembled WGS sequence"/>
</dbReference>
<geneLocation type="plasmid" evidence="12">
    <name>RCS77_p</name>
</geneLocation>
<evidence type="ECO:0000313" key="10">
    <source>
        <dbReference type="EMBL" id="MQS32757.1"/>
    </source>
</evidence>
<keyword evidence="1" id="KW-0732">Signal</keyword>
<dbReference type="EMBL" id="DADUEU010000039">
    <property type="protein sequence ID" value="HBB1575478.1"/>
    <property type="molecule type" value="Genomic_DNA"/>
</dbReference>
<geneLocation type="plasmid" evidence="5">
    <name>pMTY18780-1_lncHI2</name>
</geneLocation>
<accession>A0A076E9F7</accession>
<dbReference type="AlphaFoldDB" id="A0A076E9F7"/>
<dbReference type="Proteomes" id="UP001223829">
    <property type="component" value="Unassembled WGS sequence"/>
</dbReference>
<name>A0A076E9F7_ECOLX</name>
<reference evidence="5 14" key="7">
    <citation type="submission" date="2020-06" db="EMBL/GenBank/DDBJ databases">
        <title>Whole-genome sequencing of blaNDM-5 positive Escherichia coli isolated from a Japanese patient with no history of travel abroad.</title>
        <authorList>
            <person name="Ito Y."/>
            <person name="Aoki K."/>
            <person name="Nakayama N."/>
            <person name="Ohtsuka M."/>
            <person name="Ota M."/>
            <person name="Kaneko N."/>
            <person name="Yoshida M."/>
            <person name="Ishii Y."/>
            <person name="Tateda K."/>
            <person name="Matsuse H."/>
        </authorList>
    </citation>
    <scope>NUCLEOTIDE SEQUENCE [LARGE SCALE GENOMIC DNA]</scope>
    <source>
        <strain evidence="5 14">TUM18780</strain>
        <plasmid evidence="5">pMTY18780-1_lncHI2</plasmid>
        <plasmid evidence="14">pmty18780-1_lnchi2 dna</plasmid>
    </source>
</reference>
<feature type="chain" id="PRO_5015028292" evidence="1">
    <location>
        <begin position="24"/>
        <end position="118"/>
    </location>
</feature>
<reference evidence="12" key="5">
    <citation type="submission" date="2018-02" db="EMBL/GenBank/DDBJ databases">
        <authorList>
            <person name="Cohen D.B."/>
            <person name="Kent A.D."/>
        </authorList>
    </citation>
    <scope>NUCLEOTIDE SEQUENCE</scope>
    <source>
        <strain evidence="12">B4-25</strain>
        <plasmid evidence="12">RCS77_p</plasmid>
    </source>
</reference>
<dbReference type="Proteomes" id="UP000870292">
    <property type="component" value="Unassembled WGS sequence"/>
</dbReference>
<reference evidence="9" key="11">
    <citation type="submission" date="2023-05" db="EMBL/GenBank/DDBJ databases">
        <title>Efficient inhibition of multidrug-resistant Escherichia coli by a new antibiotic combination.</title>
        <authorList>
            <person name="Lin T."/>
        </authorList>
    </citation>
    <scope>NUCLEOTIDE SEQUENCE</scope>
    <source>
        <strain evidence="9">YmmD45</strain>
    </source>
</reference>
<evidence type="ECO:0000313" key="15">
    <source>
        <dbReference type="Proteomes" id="UP000663166"/>
    </source>
</evidence>
<evidence type="ECO:0000313" key="7">
    <source>
        <dbReference type="EMBL" id="MCV5622272.1"/>
    </source>
</evidence>
<sequence>MKLKYLLLCATLSVAFTSSAVLASENGKKPIPGKSDVMVADICLKPEIQSETDYKKTKELVRTEFEENLPVGSKIKEKDLNAVIEAFATRKRDTPERADHCQENVRERYWEMNPVKDK</sequence>
<reference evidence="2" key="4">
    <citation type="submission" date="2018-01" db="EMBL/GenBank/DDBJ databases">
        <authorList>
            <person name="Gaut B.S."/>
            <person name="Morton B.R."/>
            <person name="Clegg M.T."/>
            <person name="Duvall M.R."/>
        </authorList>
    </citation>
    <scope>NUCLEOTIDE SEQUENCE</scope>
    <source>
        <strain evidence="2">W4</strain>
        <plasmid evidence="2">pTW4</plasmid>
    </source>
</reference>
<protein>
    <submittedName>
        <fullName evidence="2">Uncharacterized protein</fullName>
    </submittedName>
</protein>
<evidence type="ECO:0000313" key="9">
    <source>
        <dbReference type="EMBL" id="MDK2697987.1"/>
    </source>
</evidence>
<dbReference type="EMBL" id="AP023198">
    <property type="protein sequence ID" value="BCG39479.1"/>
    <property type="molecule type" value="Genomic_DNA"/>
</dbReference>
<dbReference type="EMBL" id="JAOVKC010000010">
    <property type="protein sequence ID" value="MCV5622272.1"/>
    <property type="molecule type" value="Genomic_DNA"/>
</dbReference>
<geneLocation type="plasmid" evidence="14">
    <name>pmty18780-1_lnchi2 dna</name>
</geneLocation>
<evidence type="ECO:0000313" key="5">
    <source>
        <dbReference type="EMBL" id="BCG39479.1"/>
    </source>
</evidence>
<dbReference type="Proteomes" id="UP000460351">
    <property type="component" value="Unassembled WGS sequence"/>
</dbReference>
<reference evidence="11" key="8">
    <citation type="submission" date="2021-02" db="EMBL/GenBank/DDBJ databases">
        <title>Co-localization of colistin and carbapenem -resistance genes on a novel transferable IncHI2 plasmid in Escherichia coli from chicken-origin.</title>
        <authorList>
            <person name="Hoffmann M."/>
            <person name="Balkey M."/>
            <person name="Ronco T."/>
            <person name="Hendriksen R.S."/>
        </authorList>
    </citation>
    <scope>NUCLEOTIDE SEQUENCE</scope>
    <source>
        <strain evidence="11">CFSAN083829</strain>
        <plasmid evidence="11">pCFSAN083829_1</plasmid>
    </source>
</reference>
<evidence type="ECO:0000313" key="4">
    <source>
        <dbReference type="EMBL" id="ASF81932.1"/>
    </source>
</evidence>
<geneLocation type="plasmid" evidence="11 15">
    <name>pCFSAN083829_1</name>
</geneLocation>
<reference evidence="7" key="12">
    <citation type="submission" date="2023-06" db="EMBL/GenBank/DDBJ databases">
        <title>Deciphering the underlying mechanisms mediating the transmission of blaNDM gene from human to animals in China.</title>
        <authorList>
            <person name="Chen K."/>
            <person name="Chen S."/>
        </authorList>
    </citation>
    <scope>NUCLEOTIDE SEQUENCE</scope>
    <source>
        <strain evidence="7">1199</strain>
    </source>
</reference>
<dbReference type="EMBL" id="CP070394">
    <property type="protein sequence ID" value="QSA00265.1"/>
    <property type="molecule type" value="Genomic_DNA"/>
</dbReference>
<proteinExistence type="predicted"/>
<geneLocation type="plasmid" evidence="2">
    <name>pTW4</name>
</geneLocation>
<dbReference type="EMBL" id="KT347600">
    <property type="protein sequence ID" value="ALF34593.1"/>
    <property type="molecule type" value="Genomic_DNA"/>
</dbReference>
<evidence type="ECO:0000313" key="13">
    <source>
        <dbReference type="Proteomes" id="UP000460351"/>
    </source>
</evidence>
<feature type="signal peptide" evidence="1">
    <location>
        <begin position="1"/>
        <end position="23"/>
    </location>
</feature>
<evidence type="ECO:0000313" key="8">
    <source>
        <dbReference type="EMBL" id="MDA4175979.1"/>
    </source>
</evidence>
<evidence type="ECO:0000313" key="3">
    <source>
        <dbReference type="EMBL" id="ALF34593.1"/>
    </source>
</evidence>
<dbReference type="EMBL" id="JASMQD010000002">
    <property type="protein sequence ID" value="MDK2697987.1"/>
    <property type="molecule type" value="Genomic_DNA"/>
</dbReference>
<evidence type="ECO:0000313" key="6">
    <source>
        <dbReference type="EMBL" id="HBB1575478.1"/>
    </source>
</evidence>
<geneLocation type="plasmid" evidence="4">
    <name>pWJ1</name>
</geneLocation>
<reference evidence="4" key="2">
    <citation type="journal article" date="2017" name="MBio">
        <title>Novel Plasmid-Mediated Colistin Resistance Gene mcr-3 in Escherichia coli.</title>
        <authorList>
            <person name="Yin W."/>
            <person name="Li H."/>
            <person name="Shen Y."/>
            <person name="Liu Z."/>
            <person name="Wang S."/>
            <person name="Shen Z."/>
            <person name="Zhang R."/>
            <person name="Walsh T."/>
            <person name="Shen J."/>
            <person name="Wang Y."/>
        </authorList>
    </citation>
    <scope>NUCLEOTIDE SEQUENCE</scope>
    <source>
        <strain evidence="4">WJ1</strain>
        <plasmid evidence="4">pWJ1</plasmid>
    </source>
</reference>
<geneLocation type="plasmid" evidence="3">
    <name>pEC5207</name>
</geneLocation>
<accession>A0A236M8T5</accession>
<dbReference type="Proteomes" id="UP000663166">
    <property type="component" value="Plasmid pCFSAN083829_1"/>
</dbReference>
<dbReference type="EMBL" id="KJ772290">
    <property type="protein sequence ID" value="AII01144.1"/>
    <property type="molecule type" value="Genomic_DNA"/>
</dbReference>
<evidence type="ECO:0000313" key="2">
    <source>
        <dbReference type="EMBL" id="AII01144.1"/>
    </source>
</evidence>
<dbReference type="GeneID" id="39677866"/>
<dbReference type="EMBL" id="SQQU01000040">
    <property type="protein sequence ID" value="MQS32757.1"/>
    <property type="molecule type" value="Genomic_DNA"/>
</dbReference>
<dbReference type="RefSeq" id="WP_000770127.1">
    <property type="nucleotide sequence ID" value="NZ_AP022541.1"/>
</dbReference>
<keyword evidence="2" id="KW-0614">Plasmid</keyword>
<reference evidence="6" key="3">
    <citation type="journal article" date="2018" name="Genome Biol.">
        <title>SKESA: strategic k-mer extension for scrupulous assemblies.</title>
        <authorList>
            <person name="Souvorov A."/>
            <person name="Agarwala R."/>
            <person name="Lipman D.J."/>
        </authorList>
    </citation>
    <scope>NUCLEOTIDE SEQUENCE</scope>
    <source>
        <strain evidence="6">Escherichia coli</strain>
    </source>
</reference>
<reference evidence="3" key="1">
    <citation type="journal article" date="2015" name="Front. Microbiol.">
        <title>Prevalence of extended-spectrum cephalosporin-resistant in a farrowing farm: ST1121 clone harboring IncHI2 plasmid contributes to the dissemination of.</title>
        <authorList>
            <person name="Deng H."/>
            <person name="Si H.B."/>
            <person name="Zeng S.Y."/>
            <person name="Sun J."/>
            <person name="Fang L.X."/>
            <person name="Yang R.S."/>
            <person name="Liu Y.H."/>
            <person name="Liao X.P."/>
        </authorList>
    </citation>
    <scope>NUCLEOTIDE SEQUENCE</scope>
    <source>
        <strain evidence="3">EC5207</strain>
        <plasmid evidence="3">pEC5207</plasmid>
    </source>
</reference>
<reference evidence="6" key="9">
    <citation type="submission" date="2021-03" db="EMBL/GenBank/DDBJ databases">
        <authorList>
            <consortium name="NCBI Pathogen Detection Project"/>
        </authorList>
    </citation>
    <scope>NUCLEOTIDE SEQUENCE</scope>
    <source>
        <strain evidence="6">Escherichia coli</strain>
    </source>
</reference>
<dbReference type="EMBL" id="JANWOR010000077">
    <property type="protein sequence ID" value="MDA4175979.1"/>
    <property type="molecule type" value="Genomic_DNA"/>
</dbReference>
<reference evidence="8" key="10">
    <citation type="submission" date="2022-08" db="EMBL/GenBank/DDBJ databases">
        <title>Genome sequencing of human pathogens.</title>
        <authorList>
            <person name="Cao X."/>
        </authorList>
    </citation>
    <scope>NUCLEOTIDE SEQUENCE</scope>
    <source>
        <strain evidence="8">EC16126</strain>
    </source>
</reference>
<dbReference type="Proteomes" id="UP001211064">
    <property type="component" value="Unassembled WGS sequence"/>
</dbReference>
<reference evidence="10 13" key="6">
    <citation type="journal article" date="2019" name="Microorganisms">
        <title>Characteristics of Carbapenem-Resistant and Colistin-Resistant Escherichia coli Co-Producing NDM-1 and MCR-1 from Pig Farms in China.</title>
        <authorList>
            <person name="Peng Z."/>
            <person name="Li X."/>
            <person name="Hu Z."/>
            <person name="Li Z."/>
            <person name="Lv Y."/>
            <person name="Lei M."/>
            <person name="Wu B."/>
            <person name="Chen H."/>
            <person name="Wang X."/>
        </authorList>
    </citation>
    <scope>NUCLEOTIDE SEQUENCE [LARGE SCALE GENOMIC DNA]</scope>
    <source>
        <strain evidence="10 13">RXD010</strain>
    </source>
</reference>
<evidence type="ECO:0000313" key="11">
    <source>
        <dbReference type="EMBL" id="QSA00265.1"/>
    </source>
</evidence>